<dbReference type="InterPro" id="IPR019775">
    <property type="entry name" value="WD40_repeat_CS"/>
</dbReference>
<feature type="repeat" description="WD" evidence="7">
    <location>
        <begin position="192"/>
        <end position="225"/>
    </location>
</feature>
<evidence type="ECO:0000256" key="8">
    <source>
        <dbReference type="SAM" id="MobiDB-lite"/>
    </source>
</evidence>
<dbReference type="InterPro" id="IPR015943">
    <property type="entry name" value="WD40/YVTN_repeat-like_dom_sf"/>
</dbReference>
<dbReference type="GO" id="GO:0043527">
    <property type="term" value="C:tRNA methyltransferase complex"/>
    <property type="evidence" value="ECO:0007669"/>
    <property type="project" value="TreeGrafter"/>
</dbReference>
<dbReference type="InterPro" id="IPR028884">
    <property type="entry name" value="Trm82"/>
</dbReference>
<gene>
    <name evidence="9" type="ORF">AMATHDRAFT_2753</name>
</gene>
<dbReference type="InterPro" id="IPR001680">
    <property type="entry name" value="WD40_rpt"/>
</dbReference>
<accession>A0A2A9NRA2</accession>
<keyword evidence="10" id="KW-1185">Reference proteome</keyword>
<feature type="compositionally biased region" description="Basic residues" evidence="8">
    <location>
        <begin position="268"/>
        <end position="277"/>
    </location>
</feature>
<sequence length="531" mass="58423">MPCFPLSRLFLDKNYAIAFSGPHILVLDSLNGTILSSTSSLSDASLLSAVLKSGPVRCAAVDPTFTYLATSGDDKLLKLWEVNGLKLLNQRQLPKKSTAIEFTKDTQTVLVSDKFGDVFSYPIHYSPSAEKQRHDAVSSHENPSGGNLILGHVSILTTFLLSRDECYIITADRDEHIRVSWYPQGYVIEMYCLGHEKYISAIHIPSFLPSILISGGGDSMLKIWDWMSGSIQFEIPILDAVQPFIRVAARRRKDCDDNENENEPQTSKKGKKRGKEKKGKERATEDPSAESDQGSALSAEQLSASPQVLVIHKICTLEISGTPYIVFNAVGATALFSCPLKDGAAVQSIDLQVPVIDFSLSDQGHIWVLLDINWKETRPPVSPRNDENASTSLVRVLTLNSTGQFAEPRPSQLGSHMSLLATLNSIRLLATTNDLKKQDVYANLTWLPKYNERGAPAEGNTGPDNPEEQMTKRQLGRLKNKKAVLAKAQEIAHINPSTSASTSNIVRDLADPRDEEPNAKKPKSSNMEVDL</sequence>
<feature type="compositionally biased region" description="Polar residues" evidence="8">
    <location>
        <begin position="495"/>
        <end position="505"/>
    </location>
</feature>
<dbReference type="EMBL" id="KZ301984">
    <property type="protein sequence ID" value="PFH51854.1"/>
    <property type="molecule type" value="Genomic_DNA"/>
</dbReference>
<dbReference type="InterPro" id="IPR036322">
    <property type="entry name" value="WD40_repeat_dom_sf"/>
</dbReference>
<dbReference type="PROSITE" id="PS00678">
    <property type="entry name" value="WD_REPEATS_1"/>
    <property type="match status" value="1"/>
</dbReference>
<comment type="subcellular location">
    <subcellularLocation>
        <location evidence="1 6">Nucleus</location>
    </subcellularLocation>
</comment>
<name>A0A2A9NRA2_9AGAR</name>
<evidence type="ECO:0000256" key="6">
    <source>
        <dbReference type="HAMAP-Rule" id="MF_03056"/>
    </source>
</evidence>
<dbReference type="GO" id="GO:0106004">
    <property type="term" value="P:tRNA (guanine-N7)-methylation"/>
    <property type="evidence" value="ECO:0007669"/>
    <property type="project" value="UniProtKB-UniRule"/>
</dbReference>
<dbReference type="GO" id="GO:0005829">
    <property type="term" value="C:cytosol"/>
    <property type="evidence" value="ECO:0007669"/>
    <property type="project" value="TreeGrafter"/>
</dbReference>
<comment type="pathway">
    <text evidence="6">tRNA modification; N(7)-methylguanine-tRNA biosynthesis.</text>
</comment>
<feature type="region of interest" description="Disordered" evidence="8">
    <location>
        <begin position="451"/>
        <end position="473"/>
    </location>
</feature>
<keyword evidence="5 6" id="KW-0539">Nucleus</keyword>
<evidence type="ECO:0000256" key="2">
    <source>
        <dbReference type="ARBA" id="ARBA00022574"/>
    </source>
</evidence>
<comment type="similarity">
    <text evidence="6">Belongs to the WD repeat TRM82 family.</text>
</comment>
<reference evidence="9 10" key="1">
    <citation type="submission" date="2014-02" db="EMBL/GenBank/DDBJ databases">
        <title>Transposable element dynamics among asymbiotic and ectomycorrhizal Amanita fungi.</title>
        <authorList>
            <consortium name="DOE Joint Genome Institute"/>
            <person name="Hess J."/>
            <person name="Skrede I."/>
            <person name="Wolfe B."/>
            <person name="LaButti K."/>
            <person name="Ohm R.A."/>
            <person name="Grigoriev I.V."/>
            <person name="Pringle A."/>
        </authorList>
    </citation>
    <scope>NUCLEOTIDE SEQUENCE [LARGE SCALE GENOMIC DNA]</scope>
    <source>
        <strain evidence="9 10">SKay4041</strain>
    </source>
</reference>
<dbReference type="Proteomes" id="UP000242287">
    <property type="component" value="Unassembled WGS sequence"/>
</dbReference>
<organism evidence="9 10">
    <name type="scientific">Amanita thiersii Skay4041</name>
    <dbReference type="NCBI Taxonomy" id="703135"/>
    <lineage>
        <taxon>Eukaryota</taxon>
        <taxon>Fungi</taxon>
        <taxon>Dikarya</taxon>
        <taxon>Basidiomycota</taxon>
        <taxon>Agaricomycotina</taxon>
        <taxon>Agaricomycetes</taxon>
        <taxon>Agaricomycetidae</taxon>
        <taxon>Agaricales</taxon>
        <taxon>Pluteineae</taxon>
        <taxon>Amanitaceae</taxon>
        <taxon>Amanita</taxon>
    </lineage>
</organism>
<comment type="function">
    <text evidence="6">Required for the formation of N(7)-methylguanine at position 46 (m7G46) in tRNA. In the complex, it is required to stabilize and induce conformational changes of the catalytic subunit.</text>
</comment>
<dbReference type="Gene3D" id="2.130.10.10">
    <property type="entry name" value="YVTN repeat-like/Quinoprotein amine dehydrogenase"/>
    <property type="match status" value="2"/>
</dbReference>
<dbReference type="PANTHER" id="PTHR16288">
    <property type="entry name" value="WD40 REPEAT PROTEIN 4"/>
    <property type="match status" value="1"/>
</dbReference>
<evidence type="ECO:0000256" key="1">
    <source>
        <dbReference type="ARBA" id="ARBA00004123"/>
    </source>
</evidence>
<evidence type="ECO:0000256" key="3">
    <source>
        <dbReference type="ARBA" id="ARBA00022694"/>
    </source>
</evidence>
<dbReference type="SMART" id="SM00320">
    <property type="entry name" value="WD40"/>
    <property type="match status" value="3"/>
</dbReference>
<dbReference type="SUPFAM" id="SSF50978">
    <property type="entry name" value="WD40 repeat-like"/>
    <property type="match status" value="1"/>
</dbReference>
<keyword evidence="3 6" id="KW-0819">tRNA processing</keyword>
<dbReference type="HAMAP" id="MF_03056">
    <property type="entry name" value="TRM82"/>
    <property type="match status" value="1"/>
</dbReference>
<dbReference type="AlphaFoldDB" id="A0A2A9NRA2"/>
<dbReference type="UniPathway" id="UPA00989"/>
<feature type="repeat" description="WD" evidence="7">
    <location>
        <begin position="56"/>
        <end position="90"/>
    </location>
</feature>
<protein>
    <submittedName>
        <fullName evidence="9">Uncharacterized protein</fullName>
    </submittedName>
</protein>
<evidence type="ECO:0000313" key="9">
    <source>
        <dbReference type="EMBL" id="PFH51854.1"/>
    </source>
</evidence>
<evidence type="ECO:0000256" key="5">
    <source>
        <dbReference type="ARBA" id="ARBA00023242"/>
    </source>
</evidence>
<feature type="region of interest" description="Disordered" evidence="8">
    <location>
        <begin position="253"/>
        <end position="297"/>
    </location>
</feature>
<dbReference type="OrthoDB" id="339900at2759"/>
<dbReference type="GO" id="GO:0005634">
    <property type="term" value="C:nucleus"/>
    <property type="evidence" value="ECO:0007669"/>
    <property type="project" value="UniProtKB-SubCell"/>
</dbReference>
<keyword evidence="2 6" id="KW-0853">WD repeat</keyword>
<dbReference type="PANTHER" id="PTHR16288:SF0">
    <property type="entry name" value="TRNA (GUANINE-N(7)-)-METHYLTRANSFERASE NON-CATALYTIC SUBUNIT WDR4"/>
    <property type="match status" value="1"/>
</dbReference>
<dbReference type="STRING" id="703135.A0A2A9NRA2"/>
<evidence type="ECO:0000256" key="4">
    <source>
        <dbReference type="ARBA" id="ARBA00022737"/>
    </source>
</evidence>
<dbReference type="PROSITE" id="PS50082">
    <property type="entry name" value="WD_REPEATS_2"/>
    <property type="match status" value="2"/>
</dbReference>
<feature type="region of interest" description="Disordered" evidence="8">
    <location>
        <begin position="490"/>
        <end position="531"/>
    </location>
</feature>
<keyword evidence="4 6" id="KW-0677">Repeat</keyword>
<proteinExistence type="inferred from homology"/>
<evidence type="ECO:0000313" key="10">
    <source>
        <dbReference type="Proteomes" id="UP000242287"/>
    </source>
</evidence>
<dbReference type="Pfam" id="PF00400">
    <property type="entry name" value="WD40"/>
    <property type="match status" value="2"/>
</dbReference>
<feature type="compositionally biased region" description="Basic and acidic residues" evidence="8">
    <location>
        <begin position="508"/>
        <end position="519"/>
    </location>
</feature>
<evidence type="ECO:0000256" key="7">
    <source>
        <dbReference type="PROSITE-ProRule" id="PRU00221"/>
    </source>
</evidence>